<name>A0AAN8HCT3_CHAGU</name>
<dbReference type="AlphaFoldDB" id="A0AAN8HCT3"/>
<proteinExistence type="predicted"/>
<reference evidence="1 2" key="1">
    <citation type="journal article" date="2023" name="Mol. Biol. Evol.">
        <title>Genomics of Secondarily Temperate Adaptation in the Only Non-Antarctic Icefish.</title>
        <authorList>
            <person name="Rivera-Colon A.G."/>
            <person name="Rayamajhi N."/>
            <person name="Minhas B.F."/>
            <person name="Madrigal G."/>
            <person name="Bilyk K.T."/>
            <person name="Yoon V."/>
            <person name="Hune M."/>
            <person name="Gregory S."/>
            <person name="Cheng C.H.C."/>
            <person name="Catchen J.M."/>
        </authorList>
    </citation>
    <scope>NUCLEOTIDE SEQUENCE [LARGE SCALE GENOMIC DNA]</scope>
    <source>
        <tissue evidence="1">White muscle</tissue>
    </source>
</reference>
<keyword evidence="2" id="KW-1185">Reference proteome</keyword>
<organism evidence="1 2">
    <name type="scientific">Champsocephalus gunnari</name>
    <name type="common">Mackerel icefish</name>
    <dbReference type="NCBI Taxonomy" id="52237"/>
    <lineage>
        <taxon>Eukaryota</taxon>
        <taxon>Metazoa</taxon>
        <taxon>Chordata</taxon>
        <taxon>Craniata</taxon>
        <taxon>Vertebrata</taxon>
        <taxon>Euteleostomi</taxon>
        <taxon>Actinopterygii</taxon>
        <taxon>Neopterygii</taxon>
        <taxon>Teleostei</taxon>
        <taxon>Neoteleostei</taxon>
        <taxon>Acanthomorphata</taxon>
        <taxon>Eupercaria</taxon>
        <taxon>Perciformes</taxon>
        <taxon>Notothenioidei</taxon>
        <taxon>Channichthyidae</taxon>
        <taxon>Champsocephalus</taxon>
    </lineage>
</organism>
<gene>
    <name evidence="1" type="ORF">CgunFtcFv8_005488</name>
</gene>
<protein>
    <submittedName>
        <fullName evidence="1">Uncharacterized protein</fullName>
    </submittedName>
</protein>
<comment type="caution">
    <text evidence="1">The sequence shown here is derived from an EMBL/GenBank/DDBJ whole genome shotgun (WGS) entry which is preliminary data.</text>
</comment>
<evidence type="ECO:0000313" key="1">
    <source>
        <dbReference type="EMBL" id="KAK5911299.1"/>
    </source>
</evidence>
<accession>A0AAN8HCT3</accession>
<evidence type="ECO:0000313" key="2">
    <source>
        <dbReference type="Proteomes" id="UP001331515"/>
    </source>
</evidence>
<sequence length="99" mass="11031">MLFWQHYTENFRSPVQSLDGSSYTRRQSASTVGHNDGSLEDADWLTPMRWAQTAASDWLLASFLKLSVAALQASQSDGPYAEGSHVDAWFCVKRCTLDG</sequence>
<dbReference type="EMBL" id="JAURVH010001528">
    <property type="protein sequence ID" value="KAK5911299.1"/>
    <property type="molecule type" value="Genomic_DNA"/>
</dbReference>
<dbReference type="Proteomes" id="UP001331515">
    <property type="component" value="Unassembled WGS sequence"/>
</dbReference>